<dbReference type="GO" id="GO:0004622">
    <property type="term" value="F:phosphatidylcholine lysophospholipase activity"/>
    <property type="evidence" value="ECO:0007669"/>
    <property type="project" value="UniProtKB-EC"/>
</dbReference>
<evidence type="ECO:0000259" key="9">
    <source>
        <dbReference type="PROSITE" id="PS51210"/>
    </source>
</evidence>
<feature type="region of interest" description="Disordered" evidence="7">
    <location>
        <begin position="746"/>
        <end position="768"/>
    </location>
</feature>
<evidence type="ECO:0000256" key="1">
    <source>
        <dbReference type="ARBA" id="ARBA00008780"/>
    </source>
</evidence>
<evidence type="ECO:0000256" key="4">
    <source>
        <dbReference type="ARBA" id="ARBA00023098"/>
    </source>
</evidence>
<feature type="transmembrane region" description="Helical" evidence="8">
    <location>
        <begin position="544"/>
        <end position="563"/>
    </location>
</feature>
<feature type="compositionally biased region" description="Basic and acidic residues" evidence="7">
    <location>
        <begin position="698"/>
        <end position="717"/>
    </location>
</feature>
<dbReference type="SMART" id="SM00022">
    <property type="entry name" value="PLAc"/>
    <property type="match status" value="1"/>
</dbReference>
<evidence type="ECO:0000256" key="3">
    <source>
        <dbReference type="ARBA" id="ARBA00022963"/>
    </source>
</evidence>
<keyword evidence="8" id="KW-0472">Membrane</keyword>
<dbReference type="EC" id="3.1.1.5" evidence="6"/>
<feature type="compositionally biased region" description="Acidic residues" evidence="7">
    <location>
        <begin position="482"/>
        <end position="495"/>
    </location>
</feature>
<feature type="region of interest" description="Disordered" evidence="7">
    <location>
        <begin position="344"/>
        <end position="394"/>
    </location>
</feature>
<dbReference type="GO" id="GO:0004623">
    <property type="term" value="F:phospholipase A2 activity"/>
    <property type="evidence" value="ECO:0007669"/>
    <property type="project" value="TreeGrafter"/>
</dbReference>
<feature type="compositionally biased region" description="Basic and acidic residues" evidence="7">
    <location>
        <begin position="372"/>
        <end position="394"/>
    </location>
</feature>
<keyword evidence="2 5" id="KW-0378">Hydrolase</keyword>
<name>A0A8H4B966_MUCCL</name>
<feature type="domain" description="PLA2c" evidence="9">
    <location>
        <begin position="162"/>
        <end position="853"/>
    </location>
</feature>
<keyword evidence="4 5" id="KW-0443">Lipid metabolism</keyword>
<organism evidence="10 11">
    <name type="scientific">Mucor circinelloides f. lusitanicus</name>
    <name type="common">Mucor racemosus var. lusitanicus</name>
    <dbReference type="NCBI Taxonomy" id="29924"/>
    <lineage>
        <taxon>Eukaryota</taxon>
        <taxon>Fungi</taxon>
        <taxon>Fungi incertae sedis</taxon>
        <taxon>Mucoromycota</taxon>
        <taxon>Mucoromycotina</taxon>
        <taxon>Mucoromycetes</taxon>
        <taxon>Mucorales</taxon>
        <taxon>Mucorineae</taxon>
        <taxon>Mucoraceae</taxon>
        <taxon>Mucor</taxon>
    </lineage>
</organism>
<feature type="region of interest" description="Disordered" evidence="7">
    <location>
        <begin position="693"/>
        <end position="731"/>
    </location>
</feature>
<proteinExistence type="inferred from homology"/>
<comment type="caution">
    <text evidence="10">The sequence shown here is derived from an EMBL/GenBank/DDBJ whole genome shotgun (WGS) entry which is preliminary data.</text>
</comment>
<evidence type="ECO:0000313" key="11">
    <source>
        <dbReference type="Proteomes" id="UP000469890"/>
    </source>
</evidence>
<dbReference type="Proteomes" id="UP000469890">
    <property type="component" value="Unassembled WGS sequence"/>
</dbReference>
<dbReference type="InterPro" id="IPR016035">
    <property type="entry name" value="Acyl_Trfase/lysoPLipase"/>
</dbReference>
<feature type="compositionally biased region" description="Basic and acidic residues" evidence="7">
    <location>
        <begin position="345"/>
        <end position="359"/>
    </location>
</feature>
<comment type="catalytic activity">
    <reaction evidence="6">
        <text>a 1-acyl-sn-glycero-3-phosphocholine + H2O = sn-glycerol 3-phosphocholine + a fatty acid + H(+)</text>
        <dbReference type="Rhea" id="RHEA:15177"/>
        <dbReference type="ChEBI" id="CHEBI:15377"/>
        <dbReference type="ChEBI" id="CHEBI:15378"/>
        <dbReference type="ChEBI" id="CHEBI:16870"/>
        <dbReference type="ChEBI" id="CHEBI:28868"/>
        <dbReference type="ChEBI" id="CHEBI:58168"/>
        <dbReference type="EC" id="3.1.1.5"/>
    </reaction>
</comment>
<dbReference type="EMBL" id="JAAECE010000009">
    <property type="protein sequence ID" value="KAF1797619.1"/>
    <property type="molecule type" value="Genomic_DNA"/>
</dbReference>
<protein>
    <recommendedName>
        <fullName evidence="6">Lysophospholipase</fullName>
        <ecNumber evidence="6">3.1.1.5</ecNumber>
    </recommendedName>
</protein>
<evidence type="ECO:0000256" key="6">
    <source>
        <dbReference type="RuleBase" id="RU362103"/>
    </source>
</evidence>
<dbReference type="GO" id="GO:0016740">
    <property type="term" value="F:transferase activity"/>
    <property type="evidence" value="ECO:0007669"/>
    <property type="project" value="UniProtKB-KW"/>
</dbReference>
<keyword evidence="3 5" id="KW-0442">Lipid degradation</keyword>
<sequence length="853" mass="96043">MGKGVTSSISTRSKVALVTLISVSVLGSVYYSKYKHDKKKKKNESIELADKKLAATIDDNSLYNDFVASLPSSLNLIDDSADNFLSSLFNSSYSPSDYIPGFIPTSIEELKEQMASLYPNFQSQFETIREMYNSFWEFLSLEEFRNIVRESIQEDDDPEMHPEIEQDAHVRTGQALSEEEVQFTEARKQKMRAAFAFFIGVDEHEVEIEDIPNIGIASSGGGYRAMVACSGYLHALNETGILDCVLYMAGVSGSTWAMSQFYSPLTNASVDTLKDHLSSRIHTHIANLSNFLTVLNASRHNAKILLHGVVQRYYQQNGSISLVDIFGMLLGGTLLAKKVTVAPPNKERSERLMENDAHSYTESIEDPSELGLKNKEDHTQPGTVHEDDGAEVKPRLLKKNEIKLSMQKDYFQDGSLPMPIYCAVRHEVELASVTKAATVSSKQGVEPCQKVDEGEEEEEEEPFEHVEADDAESEDKPREADEKTEEEEQQQEAVEEEMNDLYQWFEFTPYDMGSEEINAWIPIWAFGRKFENGKNTERLPEQSLGILMGMFGSAFVASLAHFYQEIRLLLPTSAIEKADEMINSYQASVSTIHPISPASFPNPFYKMSTTVQDKDASQDKEEVLRSESLVESELIGLMDAGMDNNLPFYPLLRQGRDVDIILAIDLSADIQEAPYFDRAEGYVKRRGIKGWPVGAGWPRKEEQEESEKSDAADPVKVEHHHQKKPSTTTTKKSKYALDTCTVFASSSSETIPSNNDGGASTTTTSYPENTNPITLVYFPLIVNENYDPEFDPQTAEFCSTWNFVYSSEQVNKLHGLAEANVKDNLEKVRKVIKETWKRKRDERLKREGDLSRI</sequence>
<reference evidence="10 11" key="1">
    <citation type="submission" date="2019-09" db="EMBL/GenBank/DDBJ databases">
        <authorList>
            <consortium name="DOE Joint Genome Institute"/>
            <person name="Mondo S.J."/>
            <person name="Navarro-Mendoza M.I."/>
            <person name="Perez-Arques C."/>
            <person name="Panchal S."/>
            <person name="Nicolas F.E."/>
            <person name="Ganguly P."/>
            <person name="Pangilinan J."/>
            <person name="Grigoriev I."/>
            <person name="Heitman J."/>
            <person name="Sanya K."/>
            <person name="Garre V."/>
        </authorList>
    </citation>
    <scope>NUCLEOTIDE SEQUENCE [LARGE SCALE GENOMIC DNA]</scope>
    <source>
        <strain evidence="10 11">MU402</strain>
    </source>
</reference>
<keyword evidence="10" id="KW-0808">Transferase</keyword>
<dbReference type="PANTHER" id="PTHR10728:SF40">
    <property type="entry name" value="PATATIN FAMILY PROTEIN"/>
    <property type="match status" value="1"/>
</dbReference>
<feature type="transmembrane region" description="Helical" evidence="8">
    <location>
        <begin position="15"/>
        <end position="32"/>
    </location>
</feature>
<dbReference type="PROSITE" id="PS51210">
    <property type="entry name" value="PLA2C"/>
    <property type="match status" value="1"/>
</dbReference>
<dbReference type="SUPFAM" id="SSF52151">
    <property type="entry name" value="FabD/lysophospholipase-like"/>
    <property type="match status" value="2"/>
</dbReference>
<feature type="region of interest" description="Disordered" evidence="7">
    <location>
        <begin position="438"/>
        <end position="495"/>
    </location>
</feature>
<dbReference type="Pfam" id="PF01735">
    <property type="entry name" value="PLA2_B"/>
    <property type="match status" value="2"/>
</dbReference>
<evidence type="ECO:0000256" key="5">
    <source>
        <dbReference type="PROSITE-ProRule" id="PRU00555"/>
    </source>
</evidence>
<evidence type="ECO:0000256" key="2">
    <source>
        <dbReference type="ARBA" id="ARBA00022801"/>
    </source>
</evidence>
<dbReference type="AlphaFoldDB" id="A0A8H4B966"/>
<feature type="compositionally biased region" description="Acidic residues" evidence="7">
    <location>
        <begin position="453"/>
        <end position="462"/>
    </location>
</feature>
<evidence type="ECO:0000256" key="8">
    <source>
        <dbReference type="SAM" id="Phobius"/>
    </source>
</evidence>
<dbReference type="GO" id="GO:0005829">
    <property type="term" value="C:cytosol"/>
    <property type="evidence" value="ECO:0007669"/>
    <property type="project" value="TreeGrafter"/>
</dbReference>
<gene>
    <name evidence="10" type="ORF">FB192DRAFT_1335026</name>
</gene>
<dbReference type="InterPro" id="IPR002642">
    <property type="entry name" value="LysoPLipase_cat_dom"/>
</dbReference>
<evidence type="ECO:0000313" key="10">
    <source>
        <dbReference type="EMBL" id="KAF1797619.1"/>
    </source>
</evidence>
<keyword evidence="8" id="KW-1133">Transmembrane helix</keyword>
<comment type="similarity">
    <text evidence="1 6">Belongs to the lysophospholipase family.</text>
</comment>
<keyword evidence="8" id="KW-0812">Transmembrane</keyword>
<feature type="compositionally biased region" description="Basic and acidic residues" evidence="7">
    <location>
        <begin position="463"/>
        <end position="481"/>
    </location>
</feature>
<dbReference type="GO" id="GO:0046475">
    <property type="term" value="P:glycerophospholipid catabolic process"/>
    <property type="evidence" value="ECO:0007669"/>
    <property type="project" value="TreeGrafter"/>
</dbReference>
<dbReference type="PANTHER" id="PTHR10728">
    <property type="entry name" value="CYTOSOLIC PHOSPHOLIPASE A2"/>
    <property type="match status" value="1"/>
</dbReference>
<dbReference type="Gene3D" id="3.40.1090.10">
    <property type="entry name" value="Cytosolic phospholipase A2 catalytic domain"/>
    <property type="match status" value="1"/>
</dbReference>
<accession>A0A8H4B966</accession>
<evidence type="ECO:0000256" key="7">
    <source>
        <dbReference type="SAM" id="MobiDB-lite"/>
    </source>
</evidence>